<feature type="domain" description="Thioredoxin" evidence="6">
    <location>
        <begin position="235"/>
        <end position="373"/>
    </location>
</feature>
<dbReference type="Proteomes" id="UP000619457">
    <property type="component" value="Unassembled WGS sequence"/>
</dbReference>
<dbReference type="InterPro" id="IPR000866">
    <property type="entry name" value="AhpC/TSA"/>
</dbReference>
<protein>
    <submittedName>
        <fullName evidence="7">Thiol:disulfide interchange protein</fullName>
    </submittedName>
</protein>
<keyword evidence="4" id="KW-0676">Redox-active center</keyword>
<gene>
    <name evidence="7" type="ORF">GCM10007049_04570</name>
</gene>
<evidence type="ECO:0000313" key="8">
    <source>
        <dbReference type="Proteomes" id="UP000619457"/>
    </source>
</evidence>
<dbReference type="CDD" id="cd02966">
    <property type="entry name" value="TlpA_like_family"/>
    <property type="match status" value="1"/>
</dbReference>
<feature type="coiled-coil region" evidence="5">
    <location>
        <begin position="125"/>
        <end position="152"/>
    </location>
</feature>
<keyword evidence="5" id="KW-0175">Coiled coil</keyword>
<evidence type="ECO:0000256" key="5">
    <source>
        <dbReference type="SAM" id="Coils"/>
    </source>
</evidence>
<dbReference type="SUPFAM" id="SSF52833">
    <property type="entry name" value="Thioredoxin-like"/>
    <property type="match status" value="1"/>
</dbReference>
<dbReference type="InterPro" id="IPR013766">
    <property type="entry name" value="Thioredoxin_domain"/>
</dbReference>
<dbReference type="PANTHER" id="PTHR42852:SF6">
    <property type="entry name" value="THIOL:DISULFIDE INTERCHANGE PROTEIN DSBE"/>
    <property type="match status" value="1"/>
</dbReference>
<keyword evidence="8" id="KW-1185">Reference proteome</keyword>
<evidence type="ECO:0000256" key="2">
    <source>
        <dbReference type="ARBA" id="ARBA00022748"/>
    </source>
</evidence>
<dbReference type="InterPro" id="IPR025380">
    <property type="entry name" value="DUF4369"/>
</dbReference>
<comment type="caution">
    <text evidence="7">The sequence shown here is derived from an EMBL/GenBank/DDBJ whole genome shotgun (WGS) entry which is preliminary data.</text>
</comment>
<dbReference type="PROSITE" id="PS51257">
    <property type="entry name" value="PROKAR_LIPOPROTEIN"/>
    <property type="match status" value="1"/>
</dbReference>
<evidence type="ECO:0000256" key="3">
    <source>
        <dbReference type="ARBA" id="ARBA00023157"/>
    </source>
</evidence>
<proteinExistence type="predicted"/>
<dbReference type="PANTHER" id="PTHR42852">
    <property type="entry name" value="THIOL:DISULFIDE INTERCHANGE PROTEIN DSBE"/>
    <property type="match status" value="1"/>
</dbReference>
<dbReference type="GO" id="GO:0017004">
    <property type="term" value="P:cytochrome complex assembly"/>
    <property type="evidence" value="ECO:0007669"/>
    <property type="project" value="UniProtKB-KW"/>
</dbReference>
<reference evidence="7" key="1">
    <citation type="journal article" date="2014" name="Int. J. Syst. Evol. Microbiol.">
        <title>Complete genome sequence of Corynebacterium casei LMG S-19264T (=DSM 44701T), isolated from a smear-ripened cheese.</title>
        <authorList>
            <consortium name="US DOE Joint Genome Institute (JGI-PGF)"/>
            <person name="Walter F."/>
            <person name="Albersmeier A."/>
            <person name="Kalinowski J."/>
            <person name="Ruckert C."/>
        </authorList>
    </citation>
    <scope>NUCLEOTIDE SEQUENCE</scope>
    <source>
        <strain evidence="7">KCTC 12368</strain>
    </source>
</reference>
<keyword evidence="2" id="KW-0201">Cytochrome c-type biogenesis</keyword>
<organism evidence="7 8">
    <name type="scientific">Echinicola pacifica</name>
    <dbReference type="NCBI Taxonomy" id="346377"/>
    <lineage>
        <taxon>Bacteria</taxon>
        <taxon>Pseudomonadati</taxon>
        <taxon>Bacteroidota</taxon>
        <taxon>Cytophagia</taxon>
        <taxon>Cytophagales</taxon>
        <taxon>Cyclobacteriaceae</taxon>
        <taxon>Echinicola</taxon>
    </lineage>
</organism>
<dbReference type="GO" id="GO:0016491">
    <property type="term" value="F:oxidoreductase activity"/>
    <property type="evidence" value="ECO:0007669"/>
    <property type="project" value="InterPro"/>
</dbReference>
<dbReference type="InterPro" id="IPR036249">
    <property type="entry name" value="Thioredoxin-like_sf"/>
</dbReference>
<dbReference type="InterPro" id="IPR050553">
    <property type="entry name" value="Thioredoxin_ResA/DsbE_sf"/>
</dbReference>
<dbReference type="Pfam" id="PF14289">
    <property type="entry name" value="DUF4369"/>
    <property type="match status" value="1"/>
</dbReference>
<dbReference type="GO" id="GO:0030313">
    <property type="term" value="C:cell envelope"/>
    <property type="evidence" value="ECO:0007669"/>
    <property type="project" value="UniProtKB-SubCell"/>
</dbReference>
<sequence>MTKLNYLMALAAVLLIASCSNEVKQEKFDGEVVISGSLKNVPEEGILLLSKYMDNSIETVDTLAVGESGAYEYTLSIEEPAFYELDLYGEKQVRLALFSEDAKVDYDFAAEESLAISGSADSEQIAKVDELAEQYQEEINQLNSDYYEALSAKDEETVKNIQQKALDLESSHANKVKEVINSMDGSFAALAAIGMLNPRNDFNYIDSLVTELDKKYPETKMIVGLKQELEEMRALSIGQPAPEIALPNPDGDLVKLSDFKGKYVMVDFWAAWCKPCREENPNVVRLYNEYKDQGFEVLGVSLDRSKDAWVKAIADDNLTWAQVSDLKYFNSEAAATYKINAIPATYLIGPEGDIIAKDLRGASLENKLKEIFE</sequence>
<dbReference type="RefSeq" id="WP_157492776.1">
    <property type="nucleotide sequence ID" value="NZ_BMWX01000001.1"/>
</dbReference>
<evidence type="ECO:0000256" key="4">
    <source>
        <dbReference type="ARBA" id="ARBA00023284"/>
    </source>
</evidence>
<evidence type="ECO:0000259" key="6">
    <source>
        <dbReference type="PROSITE" id="PS51352"/>
    </source>
</evidence>
<keyword evidence="3" id="KW-1015">Disulfide bond</keyword>
<dbReference type="PROSITE" id="PS51352">
    <property type="entry name" value="THIOREDOXIN_2"/>
    <property type="match status" value="1"/>
</dbReference>
<evidence type="ECO:0000313" key="7">
    <source>
        <dbReference type="EMBL" id="GGZ15523.1"/>
    </source>
</evidence>
<dbReference type="Gene3D" id="3.40.30.10">
    <property type="entry name" value="Glutaredoxin"/>
    <property type="match status" value="1"/>
</dbReference>
<evidence type="ECO:0000256" key="1">
    <source>
        <dbReference type="ARBA" id="ARBA00004196"/>
    </source>
</evidence>
<reference evidence="7" key="2">
    <citation type="submission" date="2020-09" db="EMBL/GenBank/DDBJ databases">
        <authorList>
            <person name="Sun Q."/>
            <person name="Kim S."/>
        </authorList>
    </citation>
    <scope>NUCLEOTIDE SEQUENCE</scope>
    <source>
        <strain evidence="7">KCTC 12368</strain>
    </source>
</reference>
<comment type="subcellular location">
    <subcellularLocation>
        <location evidence="1">Cell envelope</location>
    </subcellularLocation>
</comment>
<dbReference type="EMBL" id="BMWX01000001">
    <property type="protein sequence ID" value="GGZ15523.1"/>
    <property type="molecule type" value="Genomic_DNA"/>
</dbReference>
<accession>A0A918PP19</accession>
<dbReference type="Pfam" id="PF00578">
    <property type="entry name" value="AhpC-TSA"/>
    <property type="match status" value="1"/>
</dbReference>
<name>A0A918PP19_9BACT</name>
<dbReference type="AlphaFoldDB" id="A0A918PP19"/>
<dbReference type="GO" id="GO:0016209">
    <property type="term" value="F:antioxidant activity"/>
    <property type="evidence" value="ECO:0007669"/>
    <property type="project" value="InterPro"/>
</dbReference>